<dbReference type="RefSeq" id="WP_189413214.1">
    <property type="nucleotide sequence ID" value="NZ_BMYJ01000013.1"/>
</dbReference>
<sequence length="130" mass="15196">MKRRDTFGFDAMLGLFQVIWAFDRSTTPPKPKMLVCLCWEEGWFLRINTADRFRPCVAVLKADNPWLDHDSHVECGLLVWDEYELEEAMKNRRNPLGFLHDKHRSQILAHLEAAPYIRAADKVKLRSLLG</sequence>
<organism evidence="1 2">
    <name type="scientific">Neogemmobacter tilapiae</name>
    <dbReference type="NCBI Taxonomy" id="875041"/>
    <lineage>
        <taxon>Bacteria</taxon>
        <taxon>Pseudomonadati</taxon>
        <taxon>Pseudomonadota</taxon>
        <taxon>Alphaproteobacteria</taxon>
        <taxon>Rhodobacterales</taxon>
        <taxon>Paracoccaceae</taxon>
        <taxon>Neogemmobacter</taxon>
    </lineage>
</organism>
<dbReference type="AlphaFoldDB" id="A0A918TWB4"/>
<gene>
    <name evidence="1" type="ORF">GCM10007315_33490</name>
</gene>
<dbReference type="Proteomes" id="UP000638981">
    <property type="component" value="Unassembled WGS sequence"/>
</dbReference>
<evidence type="ECO:0000313" key="2">
    <source>
        <dbReference type="Proteomes" id="UP000638981"/>
    </source>
</evidence>
<protein>
    <submittedName>
        <fullName evidence="1">Uncharacterized protein</fullName>
    </submittedName>
</protein>
<reference evidence="1" key="2">
    <citation type="submission" date="2020-09" db="EMBL/GenBank/DDBJ databases">
        <authorList>
            <person name="Sun Q."/>
            <person name="Kim S."/>
        </authorList>
    </citation>
    <scope>NUCLEOTIDE SEQUENCE</scope>
    <source>
        <strain evidence="1">KCTC 23310</strain>
    </source>
</reference>
<comment type="caution">
    <text evidence="1">The sequence shown here is derived from an EMBL/GenBank/DDBJ whole genome shotgun (WGS) entry which is preliminary data.</text>
</comment>
<proteinExistence type="predicted"/>
<accession>A0A918TWB4</accession>
<evidence type="ECO:0000313" key="1">
    <source>
        <dbReference type="EMBL" id="GHC66102.1"/>
    </source>
</evidence>
<keyword evidence="2" id="KW-1185">Reference proteome</keyword>
<reference evidence="1" key="1">
    <citation type="journal article" date="2014" name="Int. J. Syst. Evol. Microbiol.">
        <title>Complete genome sequence of Corynebacterium casei LMG S-19264T (=DSM 44701T), isolated from a smear-ripened cheese.</title>
        <authorList>
            <consortium name="US DOE Joint Genome Institute (JGI-PGF)"/>
            <person name="Walter F."/>
            <person name="Albersmeier A."/>
            <person name="Kalinowski J."/>
            <person name="Ruckert C."/>
        </authorList>
    </citation>
    <scope>NUCLEOTIDE SEQUENCE</scope>
    <source>
        <strain evidence="1">KCTC 23310</strain>
    </source>
</reference>
<dbReference type="EMBL" id="BMYJ01000013">
    <property type="protein sequence ID" value="GHC66102.1"/>
    <property type="molecule type" value="Genomic_DNA"/>
</dbReference>
<name>A0A918TWB4_9RHOB</name>